<dbReference type="Gene3D" id="1.10.3680.10">
    <property type="entry name" value="TerB-like"/>
    <property type="match status" value="1"/>
</dbReference>
<feature type="compositionally biased region" description="Low complexity" evidence="1">
    <location>
        <begin position="82"/>
        <end position="99"/>
    </location>
</feature>
<dbReference type="OrthoDB" id="5459344at2"/>
<dbReference type="InterPro" id="IPR007486">
    <property type="entry name" value="YebE"/>
</dbReference>
<keyword evidence="2" id="KW-0472">Membrane</keyword>
<dbReference type="AlphaFoldDB" id="A0A7H1J2R0"/>
<protein>
    <submittedName>
        <fullName evidence="3">Tellurite resistance TerB family protein</fullName>
    </submittedName>
</protein>
<gene>
    <name evidence="3" type="ORF">IBG28_13790</name>
</gene>
<keyword evidence="2" id="KW-0812">Transmembrane</keyword>
<dbReference type="KEGG" id="mard:IBG28_13790"/>
<keyword evidence="2" id="KW-1133">Transmembrane helix</keyword>
<feature type="region of interest" description="Disordered" evidence="1">
    <location>
        <begin position="79"/>
        <end position="110"/>
    </location>
</feature>
<organism evidence="3 4">
    <name type="scientific">Marinomonas arctica</name>
    <dbReference type="NCBI Taxonomy" id="383750"/>
    <lineage>
        <taxon>Bacteria</taxon>
        <taxon>Pseudomonadati</taxon>
        <taxon>Pseudomonadota</taxon>
        <taxon>Gammaproteobacteria</taxon>
        <taxon>Oceanospirillales</taxon>
        <taxon>Oceanospirillaceae</taxon>
        <taxon>Marinomonas</taxon>
    </lineage>
</organism>
<name>A0A7H1J2R0_9GAMM</name>
<feature type="transmembrane region" description="Helical" evidence="2">
    <location>
        <begin position="28"/>
        <end position="48"/>
    </location>
</feature>
<dbReference type="EMBL" id="CP061081">
    <property type="protein sequence ID" value="QNT04776.1"/>
    <property type="molecule type" value="Genomic_DNA"/>
</dbReference>
<dbReference type="Proteomes" id="UP000516370">
    <property type="component" value="Chromosome"/>
</dbReference>
<keyword evidence="4" id="KW-1185">Reference proteome</keyword>
<evidence type="ECO:0000256" key="1">
    <source>
        <dbReference type="SAM" id="MobiDB-lite"/>
    </source>
</evidence>
<dbReference type="SUPFAM" id="SSF158682">
    <property type="entry name" value="TerB-like"/>
    <property type="match status" value="1"/>
</dbReference>
<sequence>MNINSLLNSIMGSAGSGMDKAVTKAKSGSMPGGLMGGAAAGGLAAMLLTNKKARKMGGKAIKYGGMAAIGGMAYKAWRDHQASQTTPTSQTTHTTSNQSARSNSSHTLPTVPAGSIFDLAEEDTNKPTKSIHLILIRAMISAAKADGHIDATERARIEQQISDLGITKEEQTFLIEQLRATSDPITIARLSESEEQATEIYLVSMLAVDIDTEEERRYLDRLGDALRLPTELRQNIEYEVNYMQTP</sequence>
<reference evidence="3 4" key="1">
    <citation type="submission" date="2020-09" db="EMBL/GenBank/DDBJ databases">
        <title>Complete genome sequence of an Arctic sea ice bacterium Marinomonas arctica BSI20414.</title>
        <authorList>
            <person name="Liao L."/>
            <person name="Chen B."/>
        </authorList>
    </citation>
    <scope>NUCLEOTIDE SEQUENCE [LARGE SCALE GENOMIC DNA]</scope>
    <source>
        <strain evidence="3 4">BSI20414</strain>
    </source>
</reference>
<evidence type="ECO:0000256" key="2">
    <source>
        <dbReference type="SAM" id="Phobius"/>
    </source>
</evidence>
<dbReference type="CDD" id="cd07178">
    <property type="entry name" value="terB_like_YebE"/>
    <property type="match status" value="1"/>
</dbReference>
<dbReference type="Pfam" id="PF04391">
    <property type="entry name" value="DUF533"/>
    <property type="match status" value="1"/>
</dbReference>
<dbReference type="InterPro" id="IPR029024">
    <property type="entry name" value="TerB-like"/>
</dbReference>
<proteinExistence type="predicted"/>
<accession>A0A7H1J2R0</accession>
<evidence type="ECO:0000313" key="3">
    <source>
        <dbReference type="EMBL" id="QNT04776.1"/>
    </source>
</evidence>
<dbReference type="RefSeq" id="WP_111606953.1">
    <property type="nucleotide sequence ID" value="NZ_BMLJ01000010.1"/>
</dbReference>
<evidence type="ECO:0000313" key="4">
    <source>
        <dbReference type="Proteomes" id="UP000516370"/>
    </source>
</evidence>